<dbReference type="AlphaFoldDB" id="A0AAV4Q8Y5"/>
<comment type="caution">
    <text evidence="1">The sequence shown here is derived from an EMBL/GenBank/DDBJ whole genome shotgun (WGS) entry which is preliminary data.</text>
</comment>
<dbReference type="Proteomes" id="UP001054837">
    <property type="component" value="Unassembled WGS sequence"/>
</dbReference>
<reference evidence="1 2" key="1">
    <citation type="submission" date="2021-06" db="EMBL/GenBank/DDBJ databases">
        <title>Caerostris darwini draft genome.</title>
        <authorList>
            <person name="Kono N."/>
            <person name="Arakawa K."/>
        </authorList>
    </citation>
    <scope>NUCLEOTIDE SEQUENCE [LARGE SCALE GENOMIC DNA]</scope>
</reference>
<name>A0AAV4Q8Y5_9ARAC</name>
<gene>
    <name evidence="1" type="ORF">CDAR_5621</name>
</gene>
<sequence>MGHESGGSDKGLELRLECDAGGRDFEVLPEATERKDSLENSCVGSSEFLDDISMLWESRLAQTLMLLQRDGTKRVSSARNSGLQRRQRRVELHVFTRETSENEHFEE</sequence>
<organism evidence="1 2">
    <name type="scientific">Caerostris darwini</name>
    <dbReference type="NCBI Taxonomy" id="1538125"/>
    <lineage>
        <taxon>Eukaryota</taxon>
        <taxon>Metazoa</taxon>
        <taxon>Ecdysozoa</taxon>
        <taxon>Arthropoda</taxon>
        <taxon>Chelicerata</taxon>
        <taxon>Arachnida</taxon>
        <taxon>Araneae</taxon>
        <taxon>Araneomorphae</taxon>
        <taxon>Entelegynae</taxon>
        <taxon>Araneoidea</taxon>
        <taxon>Araneidae</taxon>
        <taxon>Caerostris</taxon>
    </lineage>
</organism>
<keyword evidence="2" id="KW-1185">Reference proteome</keyword>
<dbReference type="EMBL" id="BPLQ01003929">
    <property type="protein sequence ID" value="GIY04460.1"/>
    <property type="molecule type" value="Genomic_DNA"/>
</dbReference>
<protein>
    <submittedName>
        <fullName evidence="1">Uncharacterized protein</fullName>
    </submittedName>
</protein>
<evidence type="ECO:0000313" key="1">
    <source>
        <dbReference type="EMBL" id="GIY04460.1"/>
    </source>
</evidence>
<evidence type="ECO:0000313" key="2">
    <source>
        <dbReference type="Proteomes" id="UP001054837"/>
    </source>
</evidence>
<accession>A0AAV4Q8Y5</accession>
<proteinExistence type="predicted"/>